<keyword evidence="2" id="KW-0813">Transport</keyword>
<feature type="transmembrane region" description="Helical" evidence="7">
    <location>
        <begin position="377"/>
        <end position="400"/>
    </location>
</feature>
<evidence type="ECO:0000256" key="4">
    <source>
        <dbReference type="ARBA" id="ARBA00022692"/>
    </source>
</evidence>
<keyword evidence="3" id="KW-1003">Cell membrane</keyword>
<dbReference type="Pfam" id="PF05977">
    <property type="entry name" value="MFS_3"/>
    <property type="match status" value="1"/>
</dbReference>
<dbReference type="PANTHER" id="PTHR23513">
    <property type="entry name" value="INTEGRAL MEMBRANE EFFLUX PROTEIN-RELATED"/>
    <property type="match status" value="1"/>
</dbReference>
<feature type="transmembrane region" description="Helical" evidence="7">
    <location>
        <begin position="226"/>
        <end position="247"/>
    </location>
</feature>
<dbReference type="SUPFAM" id="SSF103473">
    <property type="entry name" value="MFS general substrate transporter"/>
    <property type="match status" value="1"/>
</dbReference>
<dbReference type="GO" id="GO:0005886">
    <property type="term" value="C:plasma membrane"/>
    <property type="evidence" value="ECO:0007669"/>
    <property type="project" value="UniProtKB-SubCell"/>
</dbReference>
<feature type="transmembrane region" description="Helical" evidence="7">
    <location>
        <begin position="288"/>
        <end position="307"/>
    </location>
</feature>
<dbReference type="GO" id="GO:0022857">
    <property type="term" value="F:transmembrane transporter activity"/>
    <property type="evidence" value="ECO:0007669"/>
    <property type="project" value="InterPro"/>
</dbReference>
<evidence type="ECO:0000256" key="1">
    <source>
        <dbReference type="ARBA" id="ARBA00004651"/>
    </source>
</evidence>
<name>A0A3N1P4F9_9GAMM</name>
<evidence type="ECO:0000313" key="10">
    <source>
        <dbReference type="Proteomes" id="UP000268033"/>
    </source>
</evidence>
<dbReference type="PROSITE" id="PS50850">
    <property type="entry name" value="MFS"/>
    <property type="match status" value="1"/>
</dbReference>
<gene>
    <name evidence="9" type="ORF">EDC28_111139</name>
</gene>
<organism evidence="9 10">
    <name type="scientific">Gallaecimonas pentaromativorans</name>
    <dbReference type="NCBI Taxonomy" id="584787"/>
    <lineage>
        <taxon>Bacteria</taxon>
        <taxon>Pseudomonadati</taxon>
        <taxon>Pseudomonadota</taxon>
        <taxon>Gammaproteobacteria</taxon>
        <taxon>Enterobacterales</taxon>
        <taxon>Gallaecimonadaceae</taxon>
        <taxon>Gallaecimonas</taxon>
    </lineage>
</organism>
<evidence type="ECO:0000259" key="8">
    <source>
        <dbReference type="PROSITE" id="PS50850"/>
    </source>
</evidence>
<evidence type="ECO:0000256" key="2">
    <source>
        <dbReference type="ARBA" id="ARBA00022448"/>
    </source>
</evidence>
<keyword evidence="10" id="KW-1185">Reference proteome</keyword>
<feature type="transmembrane region" description="Helical" evidence="7">
    <location>
        <begin position="348"/>
        <end position="371"/>
    </location>
</feature>
<dbReference type="EMBL" id="RJUL01000011">
    <property type="protein sequence ID" value="ROQ22037.1"/>
    <property type="molecule type" value="Genomic_DNA"/>
</dbReference>
<dbReference type="InterPro" id="IPR036259">
    <property type="entry name" value="MFS_trans_sf"/>
</dbReference>
<feature type="transmembrane region" description="Helical" evidence="7">
    <location>
        <begin position="84"/>
        <end position="104"/>
    </location>
</feature>
<dbReference type="CDD" id="cd06173">
    <property type="entry name" value="MFS_MefA_like"/>
    <property type="match status" value="1"/>
</dbReference>
<accession>A0A3N1P4F9</accession>
<evidence type="ECO:0000256" key="7">
    <source>
        <dbReference type="SAM" id="Phobius"/>
    </source>
</evidence>
<dbReference type="RefSeq" id="WP_123422518.1">
    <property type="nucleotide sequence ID" value="NZ_RJUL01000011.1"/>
</dbReference>
<comment type="subcellular location">
    <subcellularLocation>
        <location evidence="1">Cell membrane</location>
        <topology evidence="1">Multi-pass membrane protein</topology>
    </subcellularLocation>
</comment>
<evidence type="ECO:0000256" key="6">
    <source>
        <dbReference type="ARBA" id="ARBA00023136"/>
    </source>
</evidence>
<protein>
    <submittedName>
        <fullName evidence="9">Putative MFS family arabinose efflux permease</fullName>
    </submittedName>
</protein>
<keyword evidence="6 7" id="KW-0472">Membrane</keyword>
<dbReference type="Gene3D" id="1.20.1250.20">
    <property type="entry name" value="MFS general substrate transporter like domains"/>
    <property type="match status" value="1"/>
</dbReference>
<dbReference type="AlphaFoldDB" id="A0A3N1P4F9"/>
<feature type="transmembrane region" description="Helical" evidence="7">
    <location>
        <begin position="313"/>
        <end position="336"/>
    </location>
</feature>
<dbReference type="STRING" id="584787.GCA_001247655_03374"/>
<sequence length="415" mass="44521">MAAQRGGTFRSLNNANYRVWAAGALVSNIGTWMQRTAQDWLVLTILTDHNATALGIMTALQFFPQLLLLPLTGFAADRIDRRKLLMATQGAIGLLALGLGLLTVTGQVQLWHAYGFALLLGCTTAFDGPVRQAFVSEMVGDDELPNAVAINSTSFNSARMIGPAIAGLSIAAIGTGWVFIINALSFIPVLWSLLAINEGRLFKTDKPLAKSGLWEAFPYVWQQKRILFTLLMLFLMGSVGLNFPIFISTMSTLVFHGDASQYGLMTSMLAIGTISGALLAARRDKPRPALLLAGSLAFTLTMVLAALSPNEVVFCVLLVLIGLAAQTFIITANSSIQLATRPQMRGRVMAIFMAISLGGMPLGGPFVGWVVDHFGARWGLVVGACGGLAASLAALCYWLWFHHKAPSEKRSDSVS</sequence>
<dbReference type="InterPro" id="IPR020846">
    <property type="entry name" value="MFS_dom"/>
</dbReference>
<evidence type="ECO:0000313" key="9">
    <source>
        <dbReference type="EMBL" id="ROQ22037.1"/>
    </source>
</evidence>
<comment type="caution">
    <text evidence="9">The sequence shown here is derived from an EMBL/GenBank/DDBJ whole genome shotgun (WGS) entry which is preliminary data.</text>
</comment>
<dbReference type="Proteomes" id="UP000268033">
    <property type="component" value="Unassembled WGS sequence"/>
</dbReference>
<evidence type="ECO:0000256" key="3">
    <source>
        <dbReference type="ARBA" id="ARBA00022475"/>
    </source>
</evidence>
<proteinExistence type="predicted"/>
<keyword evidence="4 7" id="KW-0812">Transmembrane</keyword>
<feature type="transmembrane region" description="Helical" evidence="7">
    <location>
        <begin position="164"/>
        <end position="196"/>
    </location>
</feature>
<keyword evidence="5 7" id="KW-1133">Transmembrane helix</keyword>
<dbReference type="InterPro" id="IPR010290">
    <property type="entry name" value="TM_effector"/>
</dbReference>
<feature type="domain" description="Major facilitator superfamily (MFS) profile" evidence="8">
    <location>
        <begin position="178"/>
        <end position="415"/>
    </location>
</feature>
<dbReference type="PANTHER" id="PTHR23513:SF11">
    <property type="entry name" value="STAPHYLOFERRIN A TRANSPORTER"/>
    <property type="match status" value="1"/>
</dbReference>
<reference evidence="9 10" key="1">
    <citation type="submission" date="2018-11" db="EMBL/GenBank/DDBJ databases">
        <title>Genomic Encyclopedia of Type Strains, Phase IV (KMG-IV): sequencing the most valuable type-strain genomes for metagenomic binning, comparative biology and taxonomic classification.</title>
        <authorList>
            <person name="Goeker M."/>
        </authorList>
    </citation>
    <scope>NUCLEOTIDE SEQUENCE [LARGE SCALE GENOMIC DNA]</scope>
    <source>
        <strain evidence="9 10">DSM 21945</strain>
    </source>
</reference>
<feature type="transmembrane region" description="Helical" evidence="7">
    <location>
        <begin position="51"/>
        <end position="72"/>
    </location>
</feature>
<evidence type="ECO:0000256" key="5">
    <source>
        <dbReference type="ARBA" id="ARBA00022989"/>
    </source>
</evidence>
<feature type="transmembrane region" description="Helical" evidence="7">
    <location>
        <begin position="259"/>
        <end position="281"/>
    </location>
</feature>